<feature type="domain" description="Acyclic terpene utilisation N-terminal" evidence="1">
    <location>
        <begin position="10"/>
        <end position="455"/>
    </location>
</feature>
<evidence type="ECO:0000313" key="2">
    <source>
        <dbReference type="EMBL" id="AMW04962.1"/>
    </source>
</evidence>
<dbReference type="Proteomes" id="UP000076404">
    <property type="component" value="Chromosome"/>
</dbReference>
<dbReference type="RefSeq" id="WP_043581647.1">
    <property type="nucleotide sequence ID" value="NZ_CP011454.1"/>
</dbReference>
<sequence length="458" mass="49069">MSESQQEKIVRVASGQGFWGDWLEAPRRQVEGGPVDYLMLDYLAEVTMSILQKQRERDPRMGYARDFVGAMESVFPAVAERGVKVIANAGGVNPTACAEAILEAASRSGVRGKIRIGVVTGDDILDRLDTLLAAGHELKNMDTGEPLANIRDRVLSANAYIGSTPIVEALQQGANVVVTGRSTDTALTMAPLRHEFGWAEDDWNALAAGIVAGHILECGAQSSGGNCLHDWRNIPDLANVGYPIAEARADGSFVITKHPGTGGRVSVPSVTEQLVYEMGDPHAYITPDVVADFTSIRVAADGENRVRVHGITGGPPTPFLKVSIAYRAGYKAVGSLVYSWPDAMEKAQLADRVLRERLDNLGLKFDQVLSEFVGATSTHGALAGDGREAPEVQYRIGVRGSDRAAVERFTREIAPLVLNGPPSVTGFAGGRPKVEEIVAYWPALLDKRAVSTAVSIVE</sequence>
<protein>
    <submittedName>
        <fullName evidence="2">ATPase</fullName>
    </submittedName>
</protein>
<evidence type="ECO:0000313" key="3">
    <source>
        <dbReference type="Proteomes" id="UP000076404"/>
    </source>
</evidence>
<accession>A0A143BKC2</accession>
<organism evidence="2 3">
    <name type="scientific">Gemmatimonas phototrophica</name>
    <dbReference type="NCBI Taxonomy" id="1379270"/>
    <lineage>
        <taxon>Bacteria</taxon>
        <taxon>Pseudomonadati</taxon>
        <taxon>Gemmatimonadota</taxon>
        <taxon>Gemmatimonadia</taxon>
        <taxon>Gemmatimonadales</taxon>
        <taxon>Gemmatimonadaceae</taxon>
        <taxon>Gemmatimonas</taxon>
    </lineage>
</organism>
<dbReference type="KEGG" id="gph:GEMMAAP_09230"/>
<dbReference type="OrthoDB" id="9763456at2"/>
<keyword evidence="3" id="KW-1185">Reference proteome</keyword>
<dbReference type="STRING" id="1379270.GEMMAAP_09230"/>
<proteinExistence type="predicted"/>
<reference evidence="2 3" key="2">
    <citation type="journal article" date="2016" name="Environ. Microbiol. Rep.">
        <title>Metagenomic evidence for the presence of phototrophic Gemmatimonadetes bacteria in diverse environments.</title>
        <authorList>
            <person name="Zeng Y."/>
            <person name="Baumbach J."/>
            <person name="Barbosa E.G."/>
            <person name="Azevedo V."/>
            <person name="Zhang C."/>
            <person name="Koblizek M."/>
        </authorList>
    </citation>
    <scope>NUCLEOTIDE SEQUENCE [LARGE SCALE GENOMIC DNA]</scope>
    <source>
        <strain evidence="2 3">AP64</strain>
    </source>
</reference>
<dbReference type="PANTHER" id="PTHR47708:SF2">
    <property type="entry name" value="SI:CH73-132F6.5"/>
    <property type="match status" value="1"/>
</dbReference>
<gene>
    <name evidence="2" type="ORF">GEMMAAP_09230</name>
</gene>
<dbReference type="InterPro" id="IPR010839">
    <property type="entry name" value="AtuA_N"/>
</dbReference>
<dbReference type="PANTHER" id="PTHR47708">
    <property type="match status" value="1"/>
</dbReference>
<dbReference type="EMBL" id="CP011454">
    <property type="protein sequence ID" value="AMW04962.1"/>
    <property type="molecule type" value="Genomic_DNA"/>
</dbReference>
<dbReference type="AlphaFoldDB" id="A0A143BKC2"/>
<evidence type="ECO:0000259" key="1">
    <source>
        <dbReference type="Pfam" id="PF07287"/>
    </source>
</evidence>
<dbReference type="Pfam" id="PF07287">
    <property type="entry name" value="AtuA"/>
    <property type="match status" value="1"/>
</dbReference>
<dbReference type="eggNOG" id="COG3185">
    <property type="taxonomic scope" value="Bacteria"/>
</dbReference>
<name>A0A143BKC2_9BACT</name>
<reference evidence="2 3" key="1">
    <citation type="journal article" date="2014" name="Proc. Natl. Acad. Sci. U.S.A.">
        <title>Functional type 2 photosynthetic reaction centers found in the rare bacterial phylum Gemmatimonadetes.</title>
        <authorList>
            <person name="Zeng Y."/>
            <person name="Feng F."/>
            <person name="Medova H."/>
            <person name="Dean J."/>
            <person name="Koblizek M."/>
        </authorList>
    </citation>
    <scope>NUCLEOTIDE SEQUENCE [LARGE SCALE GENOMIC DNA]</scope>
    <source>
        <strain evidence="2 3">AP64</strain>
    </source>
</reference>